<dbReference type="InterPro" id="IPR027417">
    <property type="entry name" value="P-loop_NTPase"/>
</dbReference>
<organism evidence="6 7">
    <name type="scientific">Deinococcus roseus</name>
    <dbReference type="NCBI Taxonomy" id="392414"/>
    <lineage>
        <taxon>Bacteria</taxon>
        <taxon>Thermotogati</taxon>
        <taxon>Deinococcota</taxon>
        <taxon>Deinococci</taxon>
        <taxon>Deinococcales</taxon>
        <taxon>Deinococcaceae</taxon>
        <taxon>Deinococcus</taxon>
    </lineage>
</organism>
<dbReference type="Gene3D" id="3.40.50.300">
    <property type="entry name" value="P-loop containing nucleotide triphosphate hydrolases"/>
    <property type="match status" value="1"/>
</dbReference>
<dbReference type="GO" id="GO:0005524">
    <property type="term" value="F:ATP binding"/>
    <property type="evidence" value="ECO:0007669"/>
    <property type="project" value="UniProtKB-KW"/>
</dbReference>
<evidence type="ECO:0000256" key="4">
    <source>
        <dbReference type="ARBA" id="ARBA00022840"/>
    </source>
</evidence>
<sequence>MMQEAAIETQGLRVRFGDFVALDNLTMQIPSGSFLAVVGPNGAGKSTFMKTLLGLVTPESGQVRVLGKPPGSTPTQIGYVPQIKTFDRSFPALAVELVLSGVRRAWPGPLRAPERKLALEALERVGAERLAERALGRLSGGELQRVYLARALVRRPELILLDEPATGIDALGEKDMYHMLEAYRKESGATIAMITHDFDVARYHASYVIVMNRTLYGCGHPSAALCEDCLSRAYGHGKHDHKRTL</sequence>
<evidence type="ECO:0000259" key="5">
    <source>
        <dbReference type="PROSITE" id="PS50893"/>
    </source>
</evidence>
<gene>
    <name evidence="6" type="ORF">GCM10008938_04510</name>
</gene>
<dbReference type="EMBL" id="BMOD01000001">
    <property type="protein sequence ID" value="GGJ21390.1"/>
    <property type="molecule type" value="Genomic_DNA"/>
</dbReference>
<name>A0ABQ2CWM5_9DEIO</name>
<reference evidence="7" key="1">
    <citation type="journal article" date="2019" name="Int. J. Syst. Evol. Microbiol.">
        <title>The Global Catalogue of Microorganisms (GCM) 10K type strain sequencing project: providing services to taxonomists for standard genome sequencing and annotation.</title>
        <authorList>
            <consortium name="The Broad Institute Genomics Platform"/>
            <consortium name="The Broad Institute Genome Sequencing Center for Infectious Disease"/>
            <person name="Wu L."/>
            <person name="Ma J."/>
        </authorList>
    </citation>
    <scope>NUCLEOTIDE SEQUENCE [LARGE SCALE GENOMIC DNA]</scope>
    <source>
        <strain evidence="7">JCM 14370</strain>
    </source>
</reference>
<comment type="similarity">
    <text evidence="1">Belongs to the ABC transporter superfamily.</text>
</comment>
<evidence type="ECO:0000313" key="6">
    <source>
        <dbReference type="EMBL" id="GGJ21390.1"/>
    </source>
</evidence>
<dbReference type="CDD" id="cd03235">
    <property type="entry name" value="ABC_Metallic_Cations"/>
    <property type="match status" value="1"/>
</dbReference>
<feature type="domain" description="ABC transporter" evidence="5">
    <location>
        <begin position="7"/>
        <end position="238"/>
    </location>
</feature>
<evidence type="ECO:0000313" key="7">
    <source>
        <dbReference type="Proteomes" id="UP000632222"/>
    </source>
</evidence>
<dbReference type="InterPro" id="IPR003593">
    <property type="entry name" value="AAA+_ATPase"/>
</dbReference>
<dbReference type="InterPro" id="IPR050153">
    <property type="entry name" value="Metal_Ion_Import_ABC"/>
</dbReference>
<keyword evidence="2" id="KW-0813">Transport</keyword>
<dbReference type="PANTHER" id="PTHR42734:SF5">
    <property type="entry name" value="IRON TRANSPORT SYSTEM ATP-BINDING PROTEIN HI_0361-RELATED"/>
    <property type="match status" value="1"/>
</dbReference>
<comment type="caution">
    <text evidence="6">The sequence shown here is derived from an EMBL/GenBank/DDBJ whole genome shotgun (WGS) entry which is preliminary data.</text>
</comment>
<dbReference type="PROSITE" id="PS50893">
    <property type="entry name" value="ABC_TRANSPORTER_2"/>
    <property type="match status" value="1"/>
</dbReference>
<dbReference type="Proteomes" id="UP000632222">
    <property type="component" value="Unassembled WGS sequence"/>
</dbReference>
<dbReference type="SMART" id="SM00382">
    <property type="entry name" value="AAA"/>
    <property type="match status" value="1"/>
</dbReference>
<evidence type="ECO:0000256" key="3">
    <source>
        <dbReference type="ARBA" id="ARBA00022741"/>
    </source>
</evidence>
<evidence type="ECO:0000256" key="2">
    <source>
        <dbReference type="ARBA" id="ARBA00022448"/>
    </source>
</evidence>
<dbReference type="PANTHER" id="PTHR42734">
    <property type="entry name" value="METAL TRANSPORT SYSTEM ATP-BINDING PROTEIN TM_0124-RELATED"/>
    <property type="match status" value="1"/>
</dbReference>
<protein>
    <submittedName>
        <fullName evidence="6">ABC transporter ATP-binding protein</fullName>
    </submittedName>
</protein>
<dbReference type="Pfam" id="PF00005">
    <property type="entry name" value="ABC_tran"/>
    <property type="match status" value="1"/>
</dbReference>
<keyword evidence="7" id="KW-1185">Reference proteome</keyword>
<proteinExistence type="inferred from homology"/>
<keyword evidence="3" id="KW-0547">Nucleotide-binding</keyword>
<evidence type="ECO:0000256" key="1">
    <source>
        <dbReference type="ARBA" id="ARBA00005417"/>
    </source>
</evidence>
<keyword evidence="4 6" id="KW-0067">ATP-binding</keyword>
<dbReference type="SUPFAM" id="SSF52540">
    <property type="entry name" value="P-loop containing nucleoside triphosphate hydrolases"/>
    <property type="match status" value="1"/>
</dbReference>
<accession>A0ABQ2CWM5</accession>
<dbReference type="InterPro" id="IPR003439">
    <property type="entry name" value="ABC_transporter-like_ATP-bd"/>
</dbReference>